<name>M3YUT3_MUSPF</name>
<evidence type="ECO:0008006" key="2">
    <source>
        <dbReference type="Google" id="ProtNLM"/>
    </source>
</evidence>
<dbReference type="Pfam" id="PF15225">
    <property type="entry name" value="IL32"/>
    <property type="match status" value="1"/>
</dbReference>
<reference evidence="1" key="1">
    <citation type="submission" date="2024-06" db="UniProtKB">
        <authorList>
            <consortium name="Ensembl"/>
        </authorList>
    </citation>
    <scope>IDENTIFICATION</scope>
</reference>
<dbReference type="HOGENOM" id="CLU_1551158_0_0_1"/>
<evidence type="ECO:0000313" key="1">
    <source>
        <dbReference type="Ensembl" id="ENSMPUP00000015093.1"/>
    </source>
</evidence>
<accession>M3YUT3</accession>
<dbReference type="STRING" id="9669.ENSMPUP00000015093"/>
<dbReference type="EMBL" id="AEYP01027796">
    <property type="status" value="NOT_ANNOTATED_CDS"/>
    <property type="molecule type" value="Genomic_DNA"/>
</dbReference>
<protein>
    <recommendedName>
        <fullName evidence="2">Interleukin-32</fullName>
    </recommendedName>
</protein>
<dbReference type="OMA" id="LCCAVET"/>
<dbReference type="PANTHER" id="PTHR48490">
    <property type="entry name" value="INTERLEUKIN-32"/>
    <property type="match status" value="1"/>
</dbReference>
<dbReference type="eggNOG" id="ENOG502TKPE">
    <property type="taxonomic scope" value="Eukaryota"/>
</dbReference>
<dbReference type="InterPro" id="IPR028067">
    <property type="entry name" value="IL-32"/>
</dbReference>
<dbReference type="InParanoid" id="M3YUT3"/>
<sequence length="173" mass="20324">ITHFTEQPDKDLNEGLRLELHRLVDNYCDRHQNEPEGEDQEWVVLQELEDGFNEVLLNTVDLSYQNDSQDSSPLLPEVRQELRSRLRRSPVISLEDQDFESWDPRESFSDRVLRFFQRLLGYLLQKWRALLAWLRRAVAAGMRALCCAVETVWSVFQDFCSFMAQALGFTIQA</sequence>
<dbReference type="Ensembl" id="ENSMPUT00000015331.1">
    <property type="protein sequence ID" value="ENSMPUP00000015093.1"/>
    <property type="gene ID" value="ENSMPUG00000015202.1"/>
</dbReference>
<organism evidence="1">
    <name type="scientific">Mustela putorius furo</name>
    <name type="common">European domestic ferret</name>
    <name type="synonym">Mustela furo</name>
    <dbReference type="NCBI Taxonomy" id="9669"/>
    <lineage>
        <taxon>Eukaryota</taxon>
        <taxon>Metazoa</taxon>
        <taxon>Chordata</taxon>
        <taxon>Craniata</taxon>
        <taxon>Vertebrata</taxon>
        <taxon>Euteleostomi</taxon>
        <taxon>Mammalia</taxon>
        <taxon>Eutheria</taxon>
        <taxon>Laurasiatheria</taxon>
        <taxon>Carnivora</taxon>
        <taxon>Caniformia</taxon>
        <taxon>Musteloidea</taxon>
        <taxon>Mustelidae</taxon>
        <taxon>Mustelinae</taxon>
        <taxon>Mustela</taxon>
    </lineage>
</organism>
<proteinExistence type="predicted"/>
<dbReference type="AlphaFoldDB" id="M3YUT3"/>
<dbReference type="GO" id="GO:0006955">
    <property type="term" value="P:immune response"/>
    <property type="evidence" value="ECO:0007669"/>
    <property type="project" value="InterPro"/>
</dbReference>
<dbReference type="PANTHER" id="PTHR48490:SF1">
    <property type="entry name" value="INTERLEUKIN-32"/>
    <property type="match status" value="1"/>
</dbReference>
<dbReference type="GeneTree" id="ENSGT00940000167188"/>